<organism evidence="1">
    <name type="scientific">Photinus pyralis</name>
    <name type="common">Common eastern firefly</name>
    <name type="synonym">Lampyris pyralis</name>
    <dbReference type="NCBI Taxonomy" id="7054"/>
    <lineage>
        <taxon>Eukaryota</taxon>
        <taxon>Metazoa</taxon>
        <taxon>Ecdysozoa</taxon>
        <taxon>Arthropoda</taxon>
        <taxon>Hexapoda</taxon>
        <taxon>Insecta</taxon>
        <taxon>Pterygota</taxon>
        <taxon>Neoptera</taxon>
        <taxon>Endopterygota</taxon>
        <taxon>Coleoptera</taxon>
        <taxon>Polyphaga</taxon>
        <taxon>Elateriformia</taxon>
        <taxon>Elateroidea</taxon>
        <taxon>Lampyridae</taxon>
        <taxon>Lampyrinae</taxon>
        <taxon>Photinus</taxon>
    </lineage>
</organism>
<reference evidence="2" key="3">
    <citation type="submission" date="2019-08" db="EMBL/GenBank/DDBJ databases">
        <authorList>
            <consortium name="Photinus pyralis genome working group"/>
            <person name="Fallon T.R."/>
            <person name="Sander Lower S.E."/>
            <person name="Weng J.-K."/>
        </authorList>
    </citation>
    <scope>NUCLEOTIDE SEQUENCE</scope>
    <source>
        <strain evidence="2">1611_PpyrPB1</strain>
        <tissue evidence="2">Whole body</tissue>
    </source>
</reference>
<accession>A0A1Y1M871</accession>
<reference evidence="1" key="1">
    <citation type="journal article" date="2016" name="Sci. Rep.">
        <title>Molecular characterization of firefly nuptial gifts: a multi-omics approach sheds light on postcopulatory sexual selection.</title>
        <authorList>
            <person name="Al-Wathiqui N."/>
            <person name="Fallon T.R."/>
            <person name="South A."/>
            <person name="Weng J.K."/>
            <person name="Lewis S.M."/>
        </authorList>
    </citation>
    <scope>NUCLEOTIDE SEQUENCE</scope>
</reference>
<dbReference type="EMBL" id="GEZM01041292">
    <property type="protein sequence ID" value="JAV80525.1"/>
    <property type="molecule type" value="Transcribed_RNA"/>
</dbReference>
<keyword evidence="3" id="KW-1185">Reference proteome</keyword>
<proteinExistence type="predicted"/>
<evidence type="ECO:0000313" key="1">
    <source>
        <dbReference type="EMBL" id="JAV80525.1"/>
    </source>
</evidence>
<dbReference type="PANTHER" id="PTHR33053:SF24">
    <property type="entry name" value="TRANSPOSASE DOMAIN-CONTAINING PROTEIN"/>
    <property type="match status" value="1"/>
</dbReference>
<dbReference type="Proteomes" id="UP000327044">
    <property type="component" value="Unassembled WGS sequence"/>
</dbReference>
<evidence type="ECO:0000313" key="3">
    <source>
        <dbReference type="Proteomes" id="UP000327044"/>
    </source>
</evidence>
<name>A0A1Y1M871_PHOPY</name>
<gene>
    <name evidence="2" type="ORF">PPYR_05647</name>
</gene>
<protein>
    <recommendedName>
        <fullName evidence="4">Transposase domain-containing protein</fullName>
    </recommendedName>
</protein>
<evidence type="ECO:0000313" key="2">
    <source>
        <dbReference type="EMBL" id="KAB0801293.1"/>
    </source>
</evidence>
<dbReference type="PANTHER" id="PTHR33053">
    <property type="entry name" value="PROTEIN, PUTATIVE-RELATED"/>
    <property type="match status" value="1"/>
</dbReference>
<dbReference type="AlphaFoldDB" id="A0A1Y1M871"/>
<sequence length="688" mass="79222">MPRYNSKTPISLLSSRQRRRRRALILTSFSLNRNFCTKNSDLVSERVVVSNDVNSNDSVNDNSINPVPNSSPLLKPDFPIDFTNRSVTDLSTLSTSSNNNALCYFQTDETPSSSRNDKRENSLSNDLRQWLIEFNISHQAGNKLLSILGNHNIKNLPKDTRTLLKTPRSVQIIPVSPGHYVHFGIRVGLLNSLQKYFSEESPDIVYIDFNVDGLPISGSSSSQLWPILSAIARTSFYTEPFVIGIYHGYFKPKSSNDYLKLFVDDLKELSMSGIMFKNKNIKVVPNAFICDCPAKAFVACVKYHTGHSSCSKCIIEGDWYKNKVVFDEIYTTLRTDDSFLQRRDEDFHQGTSILEPFVGMVSQFAIDYMHAVCLGVVKKIMLLLVQGNVSVRLTKSQLDEVSLKLMSCKGNICCEFCRKPRSFDELCRWKATEFRQILLYTGPIIFKDVLKVEQYNHFMSLSVAIRILCSSDQYLYSYANNLLIYFVKNFDVFYGREHITHNVHNLLHLYNDVLKFGPLDNFSAFKYESKLYNIKMKVKKSSRPLQQISNRISEELSAFVQPIPHLYPYLEHSLENNDQEEFFARLRFKNFCLMTKPPDNLCLLNDGTMFEIIRIKKMLHRIQLYGNAYPANLQFFEKPINSLKLNISMINTYSTQTWIHMEDILKKCVKLPVGRSNDLFVVLPLVHL</sequence>
<dbReference type="InParanoid" id="A0A1Y1M871"/>
<reference evidence="2 3" key="2">
    <citation type="journal article" date="2018" name="Elife">
        <title>Firefly genomes illuminate parallel origins of bioluminescence in beetles.</title>
        <authorList>
            <person name="Fallon T.R."/>
            <person name="Lower S.E."/>
            <person name="Chang C.H."/>
            <person name="Bessho-Uehara M."/>
            <person name="Martin G.J."/>
            <person name="Bewick A.J."/>
            <person name="Behringer M."/>
            <person name="Debat H.J."/>
            <person name="Wong I."/>
            <person name="Day J.C."/>
            <person name="Suvorov A."/>
            <person name="Silva C.J."/>
            <person name="Stanger-Hall K.F."/>
            <person name="Hall D.W."/>
            <person name="Schmitz R.J."/>
            <person name="Nelson D.R."/>
            <person name="Lewis S.M."/>
            <person name="Shigenobu S."/>
            <person name="Bybee S.M."/>
            <person name="Larracuente A.M."/>
            <person name="Oba Y."/>
            <person name="Weng J.K."/>
        </authorList>
    </citation>
    <scope>NUCLEOTIDE SEQUENCE [LARGE SCALE GENOMIC DNA]</scope>
    <source>
        <strain evidence="2">1611_PpyrPB1</strain>
        <tissue evidence="2">Whole body</tissue>
    </source>
</reference>
<dbReference type="EMBL" id="VVIM01000003">
    <property type="protein sequence ID" value="KAB0801293.1"/>
    <property type="molecule type" value="Genomic_DNA"/>
</dbReference>
<evidence type="ECO:0008006" key="4">
    <source>
        <dbReference type="Google" id="ProtNLM"/>
    </source>
</evidence>
<dbReference type="EMBL" id="GEZM01041291">
    <property type="protein sequence ID" value="JAV80526.1"/>
    <property type="molecule type" value="Transcribed_RNA"/>
</dbReference>